<evidence type="ECO:0000256" key="3">
    <source>
        <dbReference type="ARBA" id="ARBA00022722"/>
    </source>
</evidence>
<comment type="similarity">
    <text evidence="7 8">Belongs to the PINc/VapC protein family.</text>
</comment>
<dbReference type="HAMAP" id="MF_00265">
    <property type="entry name" value="VapC_Nob1"/>
    <property type="match status" value="1"/>
</dbReference>
<evidence type="ECO:0000256" key="2">
    <source>
        <dbReference type="ARBA" id="ARBA00022649"/>
    </source>
</evidence>
<keyword evidence="11" id="KW-1185">Reference proteome</keyword>
<dbReference type="InterPro" id="IPR029060">
    <property type="entry name" value="PIN-like_dom_sf"/>
</dbReference>
<dbReference type="AlphaFoldDB" id="A0A9Q2KQ34"/>
<dbReference type="Proteomes" id="UP000701999">
    <property type="component" value="Unassembled WGS sequence"/>
</dbReference>
<keyword evidence="3 8" id="KW-0540">Nuclease</keyword>
<evidence type="ECO:0000256" key="6">
    <source>
        <dbReference type="ARBA" id="ARBA00022842"/>
    </source>
</evidence>
<dbReference type="GO" id="GO:0000287">
    <property type="term" value="F:magnesium ion binding"/>
    <property type="evidence" value="ECO:0007669"/>
    <property type="project" value="UniProtKB-UniRule"/>
</dbReference>
<dbReference type="CDD" id="cd09881">
    <property type="entry name" value="PIN_VapC4-5_FitB-like"/>
    <property type="match status" value="1"/>
</dbReference>
<dbReference type="PANTHER" id="PTHR33653">
    <property type="entry name" value="RIBONUCLEASE VAPC2"/>
    <property type="match status" value="1"/>
</dbReference>
<dbReference type="EMBL" id="JACVKN010000124">
    <property type="protein sequence ID" value="MBK2065145.1"/>
    <property type="molecule type" value="Genomic_DNA"/>
</dbReference>
<dbReference type="EC" id="3.1.-.-" evidence="8"/>
<feature type="binding site" evidence="8">
    <location>
        <position position="6"/>
    </location>
    <ligand>
        <name>Mg(2+)</name>
        <dbReference type="ChEBI" id="CHEBI:18420"/>
    </ligand>
</feature>
<dbReference type="GO" id="GO:0090729">
    <property type="term" value="F:toxin activity"/>
    <property type="evidence" value="ECO:0007669"/>
    <property type="project" value="UniProtKB-KW"/>
</dbReference>
<evidence type="ECO:0000259" key="9">
    <source>
        <dbReference type="SMART" id="SM00670"/>
    </source>
</evidence>
<dbReference type="SMART" id="SM00670">
    <property type="entry name" value="PINc"/>
    <property type="match status" value="1"/>
</dbReference>
<keyword evidence="4 8" id="KW-0479">Metal-binding</keyword>
<dbReference type="SUPFAM" id="SSF88723">
    <property type="entry name" value="PIN domain-like"/>
    <property type="match status" value="1"/>
</dbReference>
<dbReference type="GeneID" id="93255417"/>
<protein>
    <recommendedName>
        <fullName evidence="8">Ribonuclease VapC</fullName>
        <shortName evidence="8">RNase VapC</shortName>
        <ecNumber evidence="8">3.1.-.-</ecNumber>
    </recommendedName>
    <alternativeName>
        <fullName evidence="8">Toxin VapC</fullName>
    </alternativeName>
</protein>
<organism evidence="10 11">
    <name type="scientific">Francisella noatunensis</name>
    <dbReference type="NCBI Taxonomy" id="657445"/>
    <lineage>
        <taxon>Bacteria</taxon>
        <taxon>Pseudomonadati</taxon>
        <taxon>Pseudomonadota</taxon>
        <taxon>Gammaproteobacteria</taxon>
        <taxon>Thiotrichales</taxon>
        <taxon>Francisellaceae</taxon>
        <taxon>Francisella</taxon>
    </lineage>
</organism>
<dbReference type="InterPro" id="IPR002716">
    <property type="entry name" value="PIN_dom"/>
</dbReference>
<feature type="binding site" evidence="8">
    <location>
        <position position="98"/>
    </location>
    <ligand>
        <name>Mg(2+)</name>
        <dbReference type="ChEBI" id="CHEBI:18420"/>
    </ligand>
</feature>
<dbReference type="InterPro" id="IPR050556">
    <property type="entry name" value="Type_II_TA_system_RNase"/>
</dbReference>
<evidence type="ECO:0000313" key="10">
    <source>
        <dbReference type="EMBL" id="MBK2065145.1"/>
    </source>
</evidence>
<dbReference type="GO" id="GO:0004540">
    <property type="term" value="F:RNA nuclease activity"/>
    <property type="evidence" value="ECO:0007669"/>
    <property type="project" value="InterPro"/>
</dbReference>
<keyword evidence="2 8" id="KW-1277">Toxin-antitoxin system</keyword>
<evidence type="ECO:0000256" key="7">
    <source>
        <dbReference type="ARBA" id="ARBA00038093"/>
    </source>
</evidence>
<evidence type="ECO:0000313" key="11">
    <source>
        <dbReference type="Proteomes" id="UP000701999"/>
    </source>
</evidence>
<evidence type="ECO:0000256" key="5">
    <source>
        <dbReference type="ARBA" id="ARBA00022801"/>
    </source>
</evidence>
<keyword evidence="6 8" id="KW-0460">Magnesium</keyword>
<comment type="caution">
    <text evidence="10">The sequence shown here is derived from an EMBL/GenBank/DDBJ whole genome shotgun (WGS) entry which is preliminary data.</text>
</comment>
<dbReference type="Gene3D" id="3.40.50.1010">
    <property type="entry name" value="5'-nuclease"/>
    <property type="match status" value="1"/>
</dbReference>
<comment type="cofactor">
    <cofactor evidence="1 8">
        <name>Mg(2+)</name>
        <dbReference type="ChEBI" id="CHEBI:18420"/>
    </cofactor>
</comment>
<dbReference type="GO" id="GO:0016787">
    <property type="term" value="F:hydrolase activity"/>
    <property type="evidence" value="ECO:0007669"/>
    <property type="project" value="UniProtKB-KW"/>
</dbReference>
<feature type="domain" description="PIN" evidence="9">
    <location>
        <begin position="1"/>
        <end position="121"/>
    </location>
</feature>
<dbReference type="PANTHER" id="PTHR33653:SF1">
    <property type="entry name" value="RIBONUCLEASE VAPC2"/>
    <property type="match status" value="1"/>
</dbReference>
<comment type="function">
    <text evidence="8">Toxic component of a toxin-antitoxin (TA) system. An RNase.</text>
</comment>
<name>A0A9Q2KQ34_9GAMM</name>
<dbReference type="InterPro" id="IPR022907">
    <property type="entry name" value="VapC_family"/>
</dbReference>
<evidence type="ECO:0000256" key="1">
    <source>
        <dbReference type="ARBA" id="ARBA00001946"/>
    </source>
</evidence>
<keyword evidence="5 8" id="KW-0378">Hydrolase</keyword>
<gene>
    <name evidence="8" type="primary">vapC</name>
    <name evidence="10" type="ORF">IB647_05545</name>
</gene>
<dbReference type="RefSeq" id="WP_159184634.1">
    <property type="nucleotide sequence ID" value="NZ_JACVJL010000122.1"/>
</dbReference>
<reference evidence="10 11" key="1">
    <citation type="submission" date="2020-09" db="EMBL/GenBank/DDBJ databases">
        <title>Development of specific Francisella tularensis PCR assay based on in-depth characterization of family Francisellaceae.</title>
        <authorList>
            <person name="Ohrman C."/>
            <person name="Sahl J."/>
            <person name="Sjodin A."/>
            <person name="Uneklint I."/>
            <person name="Ballard R."/>
            <person name="Karlsson L."/>
            <person name="Mcdonough R."/>
            <person name="Sundell D."/>
            <person name="Soria K."/>
            <person name="Brindeflk B."/>
            <person name="Vallesi A."/>
            <person name="Ramirez-Paredes J.G."/>
            <person name="Colquhoun D."/>
            <person name="Myrtennas K."/>
            <person name="Birdsell D."/>
            <person name="Johansson A."/>
            <person name="Wagner D."/>
            <person name="Forsman M."/>
        </authorList>
    </citation>
    <scope>NUCLEOTIDE SEQUENCE [LARGE SCALE GENOMIC DNA]</scope>
    <source>
        <strain evidence="10 11">FSC1140</strain>
    </source>
</reference>
<evidence type="ECO:0000256" key="8">
    <source>
        <dbReference type="HAMAP-Rule" id="MF_00265"/>
    </source>
</evidence>
<dbReference type="Pfam" id="PF01850">
    <property type="entry name" value="PIN"/>
    <property type="match status" value="1"/>
</dbReference>
<evidence type="ECO:0000256" key="4">
    <source>
        <dbReference type="ARBA" id="ARBA00022723"/>
    </source>
</evidence>
<accession>A0A9Q2KQ34</accession>
<proteinExistence type="inferred from homology"/>
<keyword evidence="8" id="KW-0800">Toxin</keyword>
<sequence>MKVMLDTNICIYILKEQPKSVLEHFKKYEMGDICISSIVYAELLHGAFKSKWVNQNLTNIHNFVASLQVIEFDKADAVEYGKIRSELEVSGMIIGANDLFIAAHAKALNLPLATNNTKEFKRVDDLILLNWV</sequence>